<dbReference type="RefSeq" id="WP_111875457.1">
    <property type="nucleotide sequence ID" value="NZ_CBCSGC010000002.1"/>
</dbReference>
<accession>A0A328ZUY9</accession>
<evidence type="ECO:0000313" key="2">
    <source>
        <dbReference type="Proteomes" id="UP000248856"/>
    </source>
</evidence>
<name>A0A328ZUY9_9BURK</name>
<dbReference type="EMBL" id="QLTA01000002">
    <property type="protein sequence ID" value="RAR86086.1"/>
    <property type="molecule type" value="Genomic_DNA"/>
</dbReference>
<dbReference type="AlphaFoldDB" id="A0A328ZUY9"/>
<keyword evidence="2" id="KW-1185">Reference proteome</keyword>
<evidence type="ECO:0000313" key="1">
    <source>
        <dbReference type="EMBL" id="RAR86086.1"/>
    </source>
</evidence>
<comment type="caution">
    <text evidence="1">The sequence shown here is derived from an EMBL/GenBank/DDBJ whole genome shotgun (WGS) entry which is preliminary data.</text>
</comment>
<gene>
    <name evidence="1" type="ORF">AX018_100247</name>
</gene>
<protein>
    <submittedName>
        <fullName evidence="1">Uncharacterized protein</fullName>
    </submittedName>
</protein>
<dbReference type="Proteomes" id="UP000248856">
    <property type="component" value="Unassembled WGS sequence"/>
</dbReference>
<sequence length="83" mass="9696">MHIPQRRVRSFYRRFDALACTDLEFLRPTNPFLDGQSQFLVQDFCNHALGEANERYLGVLNFYVLKLLQSVFGTTALPRVRNC</sequence>
<organism evidence="1 2">
    <name type="scientific">Paracidovorax anthurii</name>
    <dbReference type="NCBI Taxonomy" id="78229"/>
    <lineage>
        <taxon>Bacteria</taxon>
        <taxon>Pseudomonadati</taxon>
        <taxon>Pseudomonadota</taxon>
        <taxon>Betaproteobacteria</taxon>
        <taxon>Burkholderiales</taxon>
        <taxon>Comamonadaceae</taxon>
        <taxon>Paracidovorax</taxon>
    </lineage>
</organism>
<reference evidence="1 2" key="1">
    <citation type="submission" date="2018-06" db="EMBL/GenBank/DDBJ databases">
        <title>Genomic Encyclopedia of Archaeal and Bacterial Type Strains, Phase II (KMG-II): from individual species to whole genera.</title>
        <authorList>
            <person name="Goeker M."/>
        </authorList>
    </citation>
    <scope>NUCLEOTIDE SEQUENCE [LARGE SCALE GENOMIC DNA]</scope>
    <source>
        <strain evidence="1 2">CFPB 3232</strain>
    </source>
</reference>
<proteinExistence type="predicted"/>